<keyword evidence="2" id="KW-1185">Reference proteome</keyword>
<reference evidence="1" key="1">
    <citation type="journal article" date="2021" name="New Phytol.">
        <title>Evolutionary innovations through gain and loss of genes in the ectomycorrhizal Boletales.</title>
        <authorList>
            <person name="Wu G."/>
            <person name="Miyauchi S."/>
            <person name="Morin E."/>
            <person name="Kuo A."/>
            <person name="Drula E."/>
            <person name="Varga T."/>
            <person name="Kohler A."/>
            <person name="Feng B."/>
            <person name="Cao Y."/>
            <person name="Lipzen A."/>
            <person name="Daum C."/>
            <person name="Hundley H."/>
            <person name="Pangilinan J."/>
            <person name="Johnson J."/>
            <person name="Barry K."/>
            <person name="LaButti K."/>
            <person name="Ng V."/>
            <person name="Ahrendt S."/>
            <person name="Min B."/>
            <person name="Choi I.G."/>
            <person name="Park H."/>
            <person name="Plett J.M."/>
            <person name="Magnuson J."/>
            <person name="Spatafora J.W."/>
            <person name="Nagy L.G."/>
            <person name="Henrissat B."/>
            <person name="Grigoriev I.V."/>
            <person name="Yang Z.L."/>
            <person name="Xu J."/>
            <person name="Martin F.M."/>
        </authorList>
    </citation>
    <scope>NUCLEOTIDE SEQUENCE</scope>
    <source>
        <strain evidence="1">KUC20120723A-06</strain>
    </source>
</reference>
<evidence type="ECO:0000313" key="2">
    <source>
        <dbReference type="Proteomes" id="UP000790709"/>
    </source>
</evidence>
<protein>
    <submittedName>
        <fullName evidence="1">Uncharacterized protein</fullName>
    </submittedName>
</protein>
<dbReference type="Proteomes" id="UP000790709">
    <property type="component" value="Unassembled WGS sequence"/>
</dbReference>
<name>A0ACB8BXD5_9AGAM</name>
<organism evidence="1 2">
    <name type="scientific">Leucogyrophana mollusca</name>
    <dbReference type="NCBI Taxonomy" id="85980"/>
    <lineage>
        <taxon>Eukaryota</taxon>
        <taxon>Fungi</taxon>
        <taxon>Dikarya</taxon>
        <taxon>Basidiomycota</taxon>
        <taxon>Agaricomycotina</taxon>
        <taxon>Agaricomycetes</taxon>
        <taxon>Agaricomycetidae</taxon>
        <taxon>Boletales</taxon>
        <taxon>Boletales incertae sedis</taxon>
        <taxon>Leucogyrophana</taxon>
    </lineage>
</organism>
<accession>A0ACB8BXD5</accession>
<proteinExistence type="predicted"/>
<dbReference type="EMBL" id="MU266335">
    <property type="protein sequence ID" value="KAH7930049.1"/>
    <property type="molecule type" value="Genomic_DNA"/>
</dbReference>
<evidence type="ECO:0000313" key="1">
    <source>
        <dbReference type="EMBL" id="KAH7930049.1"/>
    </source>
</evidence>
<gene>
    <name evidence="1" type="ORF">BV22DRAFT_1001423</name>
</gene>
<sequence>MGSNVSLFTVFVIASFWVATGRSVIIPSAPPSAAADVDPSLLSLSLEFFAFPEYTTLSTTTNCLDNIAALRGVQPAIRIGGTTQDRATYDPTLTAPVNYTVADPTDAPLTLTYGPSFFSLAAQMKGEVTVGLNRQLDNQTNTMEGAKEALRRMPNLLAMELGNEPEFWAETSPIVPPGDTWTPALDGASQKLWFTDFAPSIGDMFQAAVYLQYPTWSTAGLIPILESAVTYVKTFSGHSYPQSACGGASTNLTSLMSHSGIVSYTSQYKPEAAAAHNISKKYFLGETNSATCGGGGISPTFGAGLWVMDYVLQGALNNVDRLYFHQGTIADCPYCFFGQDIVDAPFYGAVFVSDFLGKDGTKVAMLDDGTGSTGIYAVYGVFGKPLRLLIYNSVYYDGTTARTSVSVNFTGISSTTVTAKRMTAQNATAIIGEGGIVTIGGGGSFDTSCQSVGTQTLEMVPVAGGAFDVSVAASEALIVYL</sequence>
<comment type="caution">
    <text evidence="1">The sequence shown here is derived from an EMBL/GenBank/DDBJ whole genome shotgun (WGS) entry which is preliminary data.</text>
</comment>